<name>A0A401IU18_9LACO</name>
<dbReference type="SUPFAM" id="SSF55469">
    <property type="entry name" value="FMN-dependent nitroreductase-like"/>
    <property type="match status" value="1"/>
</dbReference>
<organism evidence="7 8">
    <name type="scientific">Ligilactobacillus salitolerans</name>
    <dbReference type="NCBI Taxonomy" id="1808352"/>
    <lineage>
        <taxon>Bacteria</taxon>
        <taxon>Bacillati</taxon>
        <taxon>Bacillota</taxon>
        <taxon>Bacilli</taxon>
        <taxon>Lactobacillales</taxon>
        <taxon>Lactobacillaceae</taxon>
        <taxon>Ligilactobacillus</taxon>
    </lineage>
</organism>
<evidence type="ECO:0000259" key="6">
    <source>
        <dbReference type="Pfam" id="PF00881"/>
    </source>
</evidence>
<evidence type="ECO:0000256" key="1">
    <source>
        <dbReference type="ARBA" id="ARBA00008366"/>
    </source>
</evidence>
<dbReference type="CDD" id="cd02146">
    <property type="entry name" value="NfsA-like"/>
    <property type="match status" value="1"/>
</dbReference>
<reference evidence="7 8" key="1">
    <citation type="journal article" date="2019" name="Int. J. Syst. Evol. Microbiol.">
        <title>Lactobacillus salitolerans sp. nov., a novel lactic acid bacterium isolated from spent mushroom substrates.</title>
        <authorList>
            <person name="Tohno M."/>
            <person name="Tanizawa Y."/>
            <person name="Kojima Y."/>
            <person name="Sakamoto M."/>
            <person name="Nakamura Y."/>
            <person name="Ohkuma M."/>
            <person name="Kobayashi H."/>
        </authorList>
    </citation>
    <scope>NUCLEOTIDE SEQUENCE [LARGE SCALE GENOMIC DNA]</scope>
    <source>
        <strain evidence="7 8">YK43</strain>
    </source>
</reference>
<dbReference type="InterPro" id="IPR016446">
    <property type="entry name" value="Flavin_OxRdtase_Frp"/>
</dbReference>
<dbReference type="InterPro" id="IPR000415">
    <property type="entry name" value="Nitroreductase-like"/>
</dbReference>
<evidence type="ECO:0000256" key="5">
    <source>
        <dbReference type="PIRNR" id="PIRNR005426"/>
    </source>
</evidence>
<keyword evidence="5" id="KW-0521">NADP</keyword>
<keyword evidence="2 5" id="KW-0285">Flavoprotein</keyword>
<comment type="similarity">
    <text evidence="1 5">Belongs to the flavin oxidoreductase frp family.</text>
</comment>
<keyword evidence="8" id="KW-1185">Reference proteome</keyword>
<accession>A0A401IU18</accession>
<comment type="caution">
    <text evidence="7">The sequence shown here is derived from an EMBL/GenBank/DDBJ whole genome shotgun (WGS) entry which is preliminary data.</text>
</comment>
<proteinExistence type="inferred from homology"/>
<dbReference type="GO" id="GO:0016491">
    <property type="term" value="F:oxidoreductase activity"/>
    <property type="evidence" value="ECO:0007669"/>
    <property type="project" value="UniProtKB-UniRule"/>
</dbReference>
<dbReference type="Pfam" id="PF00881">
    <property type="entry name" value="Nitroreductase"/>
    <property type="match status" value="1"/>
</dbReference>
<evidence type="ECO:0000256" key="3">
    <source>
        <dbReference type="ARBA" id="ARBA00022643"/>
    </source>
</evidence>
<evidence type="ECO:0000256" key="4">
    <source>
        <dbReference type="ARBA" id="ARBA00023002"/>
    </source>
</evidence>
<dbReference type="PANTHER" id="PTHR43425:SF2">
    <property type="entry name" value="OXYGEN-INSENSITIVE NADPH NITROREDUCTASE"/>
    <property type="match status" value="1"/>
</dbReference>
<sequence length="251" mass="28635">MTGTNQVESLLLNRRTIRAFKDQPLSDAQLHLLLEVARQTATSSFLQQSSIIHITDQEKRAVIRQICRQDYVGGNGDLFIFVADLYRNQQLRQQMGNDDGRLHNTDVFFQAYDDTVLAAQNVANAAESIGLGSVFLGSIANDSAKMVQTLKLPQLTFPILGLQIGIPDQQPELKPRLPLKLRSFENEYQADYQLQQFADYDAIVQTYYDLRDTNRRIDSFTDQVNSNKLNHKQTKRDELLVTLHQQGLCLY</sequence>
<evidence type="ECO:0000313" key="8">
    <source>
        <dbReference type="Proteomes" id="UP000286848"/>
    </source>
</evidence>
<evidence type="ECO:0000256" key="2">
    <source>
        <dbReference type="ARBA" id="ARBA00022630"/>
    </source>
</evidence>
<dbReference type="EMBL" id="BFFP01000023">
    <property type="protein sequence ID" value="GBG94998.1"/>
    <property type="molecule type" value="Genomic_DNA"/>
</dbReference>
<dbReference type="OrthoDB" id="9775805at2"/>
<keyword evidence="4 5" id="KW-0560">Oxidoreductase</keyword>
<dbReference type="AlphaFoldDB" id="A0A401IU18"/>
<dbReference type="PANTHER" id="PTHR43425">
    <property type="entry name" value="OXYGEN-INSENSITIVE NADPH NITROREDUCTASE"/>
    <property type="match status" value="1"/>
</dbReference>
<keyword evidence="3 5" id="KW-0288">FMN</keyword>
<dbReference type="Gene3D" id="3.40.109.10">
    <property type="entry name" value="NADH Oxidase"/>
    <property type="match status" value="1"/>
</dbReference>
<dbReference type="RefSeq" id="WP_124976916.1">
    <property type="nucleotide sequence ID" value="NZ_BFFP01000023.1"/>
</dbReference>
<dbReference type="PIRSF" id="PIRSF005426">
    <property type="entry name" value="Frp"/>
    <property type="match status" value="1"/>
</dbReference>
<dbReference type="Proteomes" id="UP000286848">
    <property type="component" value="Unassembled WGS sequence"/>
</dbReference>
<dbReference type="InterPro" id="IPR029479">
    <property type="entry name" value="Nitroreductase"/>
</dbReference>
<gene>
    <name evidence="7" type="primary">nfnB</name>
    <name evidence="7" type="ORF">LFYK43_14570</name>
</gene>
<evidence type="ECO:0000313" key="7">
    <source>
        <dbReference type="EMBL" id="GBG94998.1"/>
    </source>
</evidence>
<feature type="domain" description="Nitroreductase" evidence="6">
    <location>
        <begin position="12"/>
        <end position="165"/>
    </location>
</feature>
<protein>
    <submittedName>
        <fullName evidence="7">Nitroreductase</fullName>
    </submittedName>
</protein>